<evidence type="ECO:0000256" key="9">
    <source>
        <dbReference type="SAM" id="Phobius"/>
    </source>
</evidence>
<feature type="transmembrane region" description="Helical" evidence="9">
    <location>
        <begin position="239"/>
        <end position="258"/>
    </location>
</feature>
<dbReference type="Pfam" id="PF25539">
    <property type="entry name" value="Bestrophin_2"/>
    <property type="match status" value="1"/>
</dbReference>
<sequence length="310" mass="35409">MIIYETNQNFWRDISHLTRSWTMRRILRGAAGVAAFTSIFCVLFIEVWPKEFTIPSTIFSLLGIVLSVLMVFRTNSAYDRWYEGRRLWGTLVNNSRNLAIMIQATFPKEDIQSRRELAILISNFAIALKEHLRKGVIWSELIHFTPEDQASYQTKKHIPNHIASLIHQKVQVIYRSGALGDADMINFKPHMQVFMDVAGACERIKKTPIPFSYSVYIKLLILGYSVMLPFGLIQDFGYFTIPLVTFIFFTFIGIEIMAAEIEEPFGLDCNDLPTGDIAKTITTNVFEILSVDQSAPVTQPATTDLYTKVF</sequence>
<feature type="transmembrane region" description="Helical" evidence="9">
    <location>
        <begin position="213"/>
        <end position="233"/>
    </location>
</feature>
<evidence type="ECO:0000256" key="4">
    <source>
        <dbReference type="ARBA" id="ARBA00022692"/>
    </source>
</evidence>
<comment type="caution">
    <text evidence="10">The sequence shown here is derived from an EMBL/GenBank/DDBJ whole genome shotgun (WGS) entry which is preliminary data.</text>
</comment>
<keyword evidence="6" id="KW-0406">Ion transport</keyword>
<proteinExistence type="inferred from homology"/>
<dbReference type="InterPro" id="IPR044669">
    <property type="entry name" value="YneE/VCCN1/2-like"/>
</dbReference>
<name>A0AAE3U736_9BACT</name>
<dbReference type="Proteomes" id="UP001241110">
    <property type="component" value="Unassembled WGS sequence"/>
</dbReference>
<keyword evidence="5 9" id="KW-1133">Transmembrane helix</keyword>
<dbReference type="EMBL" id="JASJOS010000002">
    <property type="protein sequence ID" value="MDJ1479733.1"/>
    <property type="molecule type" value="Genomic_DNA"/>
</dbReference>
<evidence type="ECO:0000256" key="5">
    <source>
        <dbReference type="ARBA" id="ARBA00022989"/>
    </source>
</evidence>
<keyword evidence="4 9" id="KW-0812">Transmembrane</keyword>
<dbReference type="PANTHER" id="PTHR33281:SF19">
    <property type="entry name" value="VOLTAGE-DEPENDENT ANION CHANNEL-FORMING PROTEIN YNEE"/>
    <property type="match status" value="1"/>
</dbReference>
<feature type="transmembrane region" description="Helical" evidence="9">
    <location>
        <begin position="54"/>
        <end position="72"/>
    </location>
</feature>
<keyword evidence="7 9" id="KW-0472">Membrane</keyword>
<evidence type="ECO:0000313" key="10">
    <source>
        <dbReference type="EMBL" id="MDJ1479733.1"/>
    </source>
</evidence>
<dbReference type="RefSeq" id="WP_313976154.1">
    <property type="nucleotide sequence ID" value="NZ_JASJOS010000002.1"/>
</dbReference>
<reference evidence="10" key="1">
    <citation type="submission" date="2023-05" db="EMBL/GenBank/DDBJ databases">
        <authorList>
            <person name="Zhang X."/>
        </authorList>
    </citation>
    <scope>NUCLEOTIDE SEQUENCE</scope>
    <source>
        <strain evidence="10">YF14B1</strain>
    </source>
</reference>
<evidence type="ECO:0000256" key="7">
    <source>
        <dbReference type="ARBA" id="ARBA00023136"/>
    </source>
</evidence>
<accession>A0AAE3U736</accession>
<evidence type="ECO:0000256" key="1">
    <source>
        <dbReference type="ARBA" id="ARBA00004651"/>
    </source>
</evidence>
<evidence type="ECO:0000313" key="11">
    <source>
        <dbReference type="Proteomes" id="UP001241110"/>
    </source>
</evidence>
<evidence type="ECO:0000256" key="2">
    <source>
        <dbReference type="ARBA" id="ARBA00022448"/>
    </source>
</evidence>
<keyword evidence="2" id="KW-0813">Transport</keyword>
<organism evidence="10 11">
    <name type="scientific">Xanthocytophaga flava</name>
    <dbReference type="NCBI Taxonomy" id="3048013"/>
    <lineage>
        <taxon>Bacteria</taxon>
        <taxon>Pseudomonadati</taxon>
        <taxon>Bacteroidota</taxon>
        <taxon>Cytophagia</taxon>
        <taxon>Cytophagales</taxon>
        <taxon>Rhodocytophagaceae</taxon>
        <taxon>Xanthocytophaga</taxon>
    </lineage>
</organism>
<comment type="similarity">
    <text evidence="8">Belongs to the anion channel-forming bestrophin (TC 1.A.46) family.</text>
</comment>
<comment type="subcellular location">
    <subcellularLocation>
        <location evidence="1">Cell membrane</location>
        <topology evidence="1">Multi-pass membrane protein</topology>
    </subcellularLocation>
</comment>
<dbReference type="GO" id="GO:0005254">
    <property type="term" value="F:chloride channel activity"/>
    <property type="evidence" value="ECO:0007669"/>
    <property type="project" value="InterPro"/>
</dbReference>
<evidence type="ECO:0000256" key="6">
    <source>
        <dbReference type="ARBA" id="ARBA00023065"/>
    </source>
</evidence>
<evidence type="ECO:0000256" key="8">
    <source>
        <dbReference type="ARBA" id="ARBA00034708"/>
    </source>
</evidence>
<protein>
    <submittedName>
        <fullName evidence="10">Bestrophin family ion channel</fullName>
    </submittedName>
</protein>
<keyword evidence="3" id="KW-1003">Cell membrane</keyword>
<dbReference type="GO" id="GO:0005886">
    <property type="term" value="C:plasma membrane"/>
    <property type="evidence" value="ECO:0007669"/>
    <property type="project" value="UniProtKB-SubCell"/>
</dbReference>
<dbReference type="PANTHER" id="PTHR33281">
    <property type="entry name" value="UPF0187 PROTEIN YNEE"/>
    <property type="match status" value="1"/>
</dbReference>
<dbReference type="AlphaFoldDB" id="A0AAE3U736"/>
<feature type="transmembrane region" description="Helical" evidence="9">
    <location>
        <begin position="26"/>
        <end position="48"/>
    </location>
</feature>
<evidence type="ECO:0000256" key="3">
    <source>
        <dbReference type="ARBA" id="ARBA00022475"/>
    </source>
</evidence>
<gene>
    <name evidence="10" type="ORF">QNI16_04495</name>
</gene>